<gene>
    <name evidence="1" type="ORF">ASZ90_005166</name>
</gene>
<proteinExistence type="predicted"/>
<dbReference type="EMBL" id="LNQE01000781">
    <property type="protein sequence ID" value="KUG25028.1"/>
    <property type="molecule type" value="Genomic_DNA"/>
</dbReference>
<reference evidence="1" key="1">
    <citation type="journal article" date="2015" name="Proc. Natl. Acad. Sci. U.S.A.">
        <title>Networks of energetic and metabolic interactions define dynamics in microbial communities.</title>
        <authorList>
            <person name="Embree M."/>
            <person name="Liu J.K."/>
            <person name="Al-Bassam M.M."/>
            <person name="Zengler K."/>
        </authorList>
    </citation>
    <scope>NUCLEOTIDE SEQUENCE</scope>
</reference>
<sequence length="95" mass="11039">MNNIPKKIVNVASINREIIELSNKYILKDIISAKYKADALHIATATIHRVDLIVSWNFKHMVNVRRIREYNSVNLSEGYPTIDIRSPKEVYNDQN</sequence>
<comment type="caution">
    <text evidence="1">The sequence shown here is derived from an EMBL/GenBank/DDBJ whole genome shotgun (WGS) entry which is preliminary data.</text>
</comment>
<organism evidence="1">
    <name type="scientific">hydrocarbon metagenome</name>
    <dbReference type="NCBI Taxonomy" id="938273"/>
    <lineage>
        <taxon>unclassified sequences</taxon>
        <taxon>metagenomes</taxon>
        <taxon>ecological metagenomes</taxon>
    </lineage>
</organism>
<protein>
    <recommendedName>
        <fullName evidence="2">PIN domain-containing protein</fullName>
    </recommendedName>
</protein>
<evidence type="ECO:0000313" key="1">
    <source>
        <dbReference type="EMBL" id="KUG25028.1"/>
    </source>
</evidence>
<name>A0A0W8FW21_9ZZZZ</name>
<evidence type="ECO:0008006" key="2">
    <source>
        <dbReference type="Google" id="ProtNLM"/>
    </source>
</evidence>
<dbReference type="AlphaFoldDB" id="A0A0W8FW21"/>
<accession>A0A0W8FW21</accession>